<evidence type="ECO:0000256" key="7">
    <source>
        <dbReference type="ARBA" id="ARBA00022801"/>
    </source>
</evidence>
<evidence type="ECO:0000313" key="17">
    <source>
        <dbReference type="EMBL" id="EFM12517.1"/>
    </source>
</evidence>
<dbReference type="EMBL" id="AEDD01000001">
    <property type="protein sequence ID" value="EFM12517.1"/>
    <property type="molecule type" value="Genomic_DNA"/>
</dbReference>
<name>E0I4I6_9BACL</name>
<dbReference type="Gene3D" id="3.20.20.80">
    <property type="entry name" value="Glycosidases"/>
    <property type="match status" value="1"/>
</dbReference>
<dbReference type="eggNOG" id="COG3250">
    <property type="taxonomic scope" value="Bacteria"/>
</dbReference>
<evidence type="ECO:0000256" key="3">
    <source>
        <dbReference type="ARBA" id="ARBA00004740"/>
    </source>
</evidence>
<dbReference type="Proteomes" id="UP000005387">
    <property type="component" value="Unassembled WGS sequence"/>
</dbReference>
<dbReference type="GO" id="GO:0006516">
    <property type="term" value="P:glycoprotein catabolic process"/>
    <property type="evidence" value="ECO:0007669"/>
    <property type="project" value="TreeGrafter"/>
</dbReference>
<dbReference type="GO" id="GO:0005975">
    <property type="term" value="P:carbohydrate metabolic process"/>
    <property type="evidence" value="ECO:0007669"/>
    <property type="project" value="InterPro"/>
</dbReference>
<dbReference type="PANTHER" id="PTHR43730:SF1">
    <property type="entry name" value="BETA-MANNOSIDASE"/>
    <property type="match status" value="1"/>
</dbReference>
<comment type="subcellular location">
    <subcellularLocation>
        <location evidence="2">Secreted</location>
    </subcellularLocation>
</comment>
<sequence>MMTLDLCGPWQMRKLGEQKWIQATVPGSVYFDLLNAGRMEDPYYRANDLEAIELSEFDYEYRRTFELGEAIVSQDRVLLRFEGLDTLTEIELNGKAIAHTDNMHRTYEFDVKGLVQSGANELRVLFRSPLAFIREKQQANPIWGANGVEGFPHLRKAHYMFGWDWGPALPDMGIWRAVSIVGMSEARLDEVYVTQQHEEDLVQLDVRIGLDNWSGDLLTVELALHAPNGDTLVERTMMASAVEHVPLTVHYPEIWWPNGFGEQPLYAFEVVVKDGSGTELDRKDLRIGLRTITVTQQADQWGRSFSFCVNGYDIFAMGGNYIPEDNMIARGSRERTERLIQDCVAANFNCIRVWGGGYYADDHFYDLCDEYGLIVWQDLMYACAVYDFTDEFRANITEETIQNMKRIRHHASLGMWCGNNEMEWAWVDWDLNQSLKLKADYIKQFEVVLPEIAKQVDPNTFYWLASPSSMGSFDQPNSENYGDMHDWSIWHGRKPFTDFRNRYPRFMSEFGLQSFPSMKTIDTFALPEDRNIFSYVMEDHQKHPDGLAPMVHYISQYFKLPSGFEQFPYVSQLIQAEGVRYGVEHWRRNRGRCMGATYWQLNDSWPVASWASIDYYGRWKALHYAAKRFFAPVLVSAFEEGAAAELHVSNEQLGSVDGTLAWSLRDRQSAIVASGEVKVNAKALSSASIVSLDLTAYLDTLEKKRSHYLAYALIADGETVSSNATIFVPAKHFELLPATLTSIVEDRGETFEIQLRASAFAMFVELELSEADGVFSDNYFHLSAGEVRLVTLAKSSLSQPLTKEQVEQQLHMRSLVDSY</sequence>
<dbReference type="InterPro" id="IPR050887">
    <property type="entry name" value="Beta-mannosidase_GH2"/>
</dbReference>
<comment type="catalytic activity">
    <reaction evidence="1">
        <text>Hydrolysis of terminal, non-reducing beta-D-mannose residues in beta-D-mannosides.</text>
        <dbReference type="EC" id="3.2.1.25"/>
    </reaction>
</comment>
<dbReference type="RefSeq" id="WP_006036046.1">
    <property type="nucleotide sequence ID" value="NZ_AEDD01000001.1"/>
</dbReference>
<dbReference type="AlphaFoldDB" id="E0I4I6"/>
<dbReference type="PANTHER" id="PTHR43730">
    <property type="entry name" value="BETA-MANNOSIDASE"/>
    <property type="match status" value="1"/>
</dbReference>
<evidence type="ECO:0000313" key="18">
    <source>
        <dbReference type="Proteomes" id="UP000005387"/>
    </source>
</evidence>
<dbReference type="SUPFAM" id="SSF51445">
    <property type="entry name" value="(Trans)glycosidases"/>
    <property type="match status" value="1"/>
</dbReference>
<dbReference type="Pfam" id="PF17786">
    <property type="entry name" value="Mannosidase_ig"/>
    <property type="match status" value="1"/>
</dbReference>
<dbReference type="FunFam" id="3.20.20.80:FF:000050">
    <property type="entry name" value="Beta-mannosidase B"/>
    <property type="match status" value="1"/>
</dbReference>
<comment type="similarity">
    <text evidence="10">Belongs to the glycosyl hydrolase 2 family. Beta-mannosidase B subfamily.</text>
</comment>
<reference evidence="17 18" key="1">
    <citation type="submission" date="2010-07" db="EMBL/GenBank/DDBJ databases">
        <title>The draft genome of Paenibacillus curdlanolyticus YK9.</title>
        <authorList>
            <consortium name="US DOE Joint Genome Institute (JGI-PGF)"/>
            <person name="Lucas S."/>
            <person name="Copeland A."/>
            <person name="Lapidus A."/>
            <person name="Cheng J.-F."/>
            <person name="Bruce D."/>
            <person name="Goodwin L."/>
            <person name="Pitluck S."/>
            <person name="Land M.L."/>
            <person name="Hauser L."/>
            <person name="Chang Y.-J."/>
            <person name="Jeffries C."/>
            <person name="Anderson I.J."/>
            <person name="Johnson E."/>
            <person name="Loganathan U."/>
            <person name="Mulhopadhyay B."/>
            <person name="Kyrpides N."/>
            <person name="Woyke T.J."/>
        </authorList>
    </citation>
    <scope>NUCLEOTIDE SEQUENCE [LARGE SCALE GENOMIC DNA]</scope>
    <source>
        <strain evidence="17 18">YK9</strain>
    </source>
</reference>
<evidence type="ECO:0000256" key="5">
    <source>
        <dbReference type="ARBA" id="ARBA00012754"/>
    </source>
</evidence>
<evidence type="ECO:0000256" key="6">
    <source>
        <dbReference type="ARBA" id="ARBA00022525"/>
    </source>
</evidence>
<dbReference type="InterPro" id="IPR041447">
    <property type="entry name" value="Mannosidase_ig"/>
</dbReference>
<evidence type="ECO:0000259" key="15">
    <source>
        <dbReference type="Pfam" id="PF17786"/>
    </source>
</evidence>
<dbReference type="InterPro" id="IPR006102">
    <property type="entry name" value="Ig-like_GH2"/>
</dbReference>
<organism evidence="17 18">
    <name type="scientific">Paenibacillus curdlanolyticus YK9</name>
    <dbReference type="NCBI Taxonomy" id="717606"/>
    <lineage>
        <taxon>Bacteria</taxon>
        <taxon>Bacillati</taxon>
        <taxon>Bacillota</taxon>
        <taxon>Bacilli</taxon>
        <taxon>Bacillales</taxon>
        <taxon>Paenibacillaceae</taxon>
        <taxon>Paenibacillus</taxon>
    </lineage>
</organism>
<dbReference type="Pfam" id="PF00703">
    <property type="entry name" value="Glyco_hydro_2"/>
    <property type="match status" value="1"/>
</dbReference>
<keyword evidence="18" id="KW-1185">Reference proteome</keyword>
<dbReference type="GO" id="GO:0004567">
    <property type="term" value="F:beta-mannosidase activity"/>
    <property type="evidence" value="ECO:0007669"/>
    <property type="project" value="UniProtKB-EC"/>
</dbReference>
<feature type="domain" description="Beta-mannosidase-like galactose-binding" evidence="16">
    <location>
        <begin position="10"/>
        <end position="176"/>
    </location>
</feature>
<accession>E0I4I6</accession>
<evidence type="ECO:0000256" key="2">
    <source>
        <dbReference type="ARBA" id="ARBA00004613"/>
    </source>
</evidence>
<dbReference type="InterPro" id="IPR017853">
    <property type="entry name" value="GH"/>
</dbReference>
<keyword evidence="6" id="KW-0964">Secreted</keyword>
<dbReference type="SUPFAM" id="SSF49303">
    <property type="entry name" value="beta-Galactosidase/glucuronidase domain"/>
    <property type="match status" value="3"/>
</dbReference>
<evidence type="ECO:0000256" key="4">
    <source>
        <dbReference type="ARBA" id="ARBA00011738"/>
    </source>
</evidence>
<feature type="domain" description="Glycoside hydrolase family 2 immunoglobulin-like beta-sandwich" evidence="13">
    <location>
        <begin position="187"/>
        <end position="290"/>
    </location>
</feature>
<evidence type="ECO:0000256" key="9">
    <source>
        <dbReference type="ARBA" id="ARBA00023295"/>
    </source>
</evidence>
<dbReference type="Pfam" id="PF22666">
    <property type="entry name" value="Glyco_hydro_2_N2"/>
    <property type="match status" value="1"/>
</dbReference>
<dbReference type="InterPro" id="IPR054593">
    <property type="entry name" value="Beta-mannosidase-like_N2"/>
</dbReference>
<dbReference type="OrthoDB" id="9801077at2"/>
<evidence type="ECO:0000256" key="11">
    <source>
        <dbReference type="ARBA" id="ARBA00041069"/>
    </source>
</evidence>
<protein>
    <recommendedName>
        <fullName evidence="11">Beta-mannosidase B</fullName>
        <ecNumber evidence="5">3.2.1.25</ecNumber>
    </recommendedName>
    <alternativeName>
        <fullName evidence="12">Mannanase B</fullName>
    </alternativeName>
</protein>
<keyword evidence="9" id="KW-0326">Glycosidase</keyword>
<proteinExistence type="inferred from homology"/>
<keyword evidence="8" id="KW-0325">Glycoprotein</keyword>
<evidence type="ECO:0000256" key="1">
    <source>
        <dbReference type="ARBA" id="ARBA00000829"/>
    </source>
</evidence>
<evidence type="ECO:0000256" key="10">
    <source>
        <dbReference type="ARBA" id="ARBA00038429"/>
    </source>
</evidence>
<dbReference type="Gene3D" id="2.60.40.10">
    <property type="entry name" value="Immunoglobulins"/>
    <property type="match status" value="3"/>
</dbReference>
<evidence type="ECO:0000259" key="16">
    <source>
        <dbReference type="Pfam" id="PF22666"/>
    </source>
</evidence>
<dbReference type="Gene3D" id="2.60.120.260">
    <property type="entry name" value="Galactose-binding domain-like"/>
    <property type="match status" value="1"/>
</dbReference>
<evidence type="ECO:0000256" key="8">
    <source>
        <dbReference type="ARBA" id="ARBA00023180"/>
    </source>
</evidence>
<evidence type="ECO:0000259" key="13">
    <source>
        <dbReference type="Pfam" id="PF00703"/>
    </source>
</evidence>
<feature type="domain" description="Mannosidase Ig/CBM-like" evidence="15">
    <location>
        <begin position="644"/>
        <end position="732"/>
    </location>
</feature>
<dbReference type="EC" id="3.2.1.25" evidence="5"/>
<gene>
    <name evidence="17" type="ORF">PaecuDRAFT_0028</name>
</gene>
<evidence type="ECO:0000256" key="12">
    <source>
        <dbReference type="ARBA" id="ARBA00041614"/>
    </source>
</evidence>
<dbReference type="GO" id="GO:0005576">
    <property type="term" value="C:extracellular region"/>
    <property type="evidence" value="ECO:0007669"/>
    <property type="project" value="UniProtKB-SubCell"/>
</dbReference>
<dbReference type="InterPro" id="IPR041625">
    <property type="entry name" value="Beta-mannosidase_Ig"/>
</dbReference>
<dbReference type="InterPro" id="IPR013783">
    <property type="entry name" value="Ig-like_fold"/>
</dbReference>
<dbReference type="SUPFAM" id="SSF49785">
    <property type="entry name" value="Galactose-binding domain-like"/>
    <property type="match status" value="1"/>
</dbReference>
<keyword evidence="7 17" id="KW-0378">Hydrolase</keyword>
<dbReference type="InterPro" id="IPR036156">
    <property type="entry name" value="Beta-gal/glucu_dom_sf"/>
</dbReference>
<dbReference type="InterPro" id="IPR008979">
    <property type="entry name" value="Galactose-bd-like_sf"/>
</dbReference>
<evidence type="ECO:0000259" key="14">
    <source>
        <dbReference type="Pfam" id="PF17753"/>
    </source>
</evidence>
<dbReference type="STRING" id="717606.PaecuDRAFT_0028"/>
<dbReference type="Pfam" id="PF17753">
    <property type="entry name" value="Ig_mannosidase"/>
    <property type="match status" value="1"/>
</dbReference>
<feature type="domain" description="Beta-mannosidase Ig-fold" evidence="14">
    <location>
        <begin position="737"/>
        <end position="817"/>
    </location>
</feature>
<comment type="subunit">
    <text evidence="4">Homodimer.</text>
</comment>
<comment type="pathway">
    <text evidence="3">Glycan metabolism; N-glycan degradation.</text>
</comment>